<keyword evidence="4" id="KW-0326">Glycosidase</keyword>
<keyword evidence="2" id="KW-0378">Hydrolase</keyword>
<dbReference type="InterPro" id="IPR023296">
    <property type="entry name" value="Glyco_hydro_beta-prop_sf"/>
</dbReference>
<dbReference type="GO" id="GO:0005975">
    <property type="term" value="P:carbohydrate metabolic process"/>
    <property type="evidence" value="ECO:0007669"/>
    <property type="project" value="InterPro"/>
</dbReference>
<accession>A0A0F9PXZ9</accession>
<dbReference type="CDD" id="cd08991">
    <property type="entry name" value="GH43_HoAraf43-like"/>
    <property type="match status" value="1"/>
</dbReference>
<keyword evidence="3" id="KW-0119">Carbohydrate metabolism</keyword>
<protein>
    <submittedName>
        <fullName evidence="5">Uncharacterized protein</fullName>
    </submittedName>
</protein>
<sequence>MEIKCIQNVFRFLGLSALACFSLLSCKTEKKEQVTANSKVKQAEYTNPLKVEFGDPYILDNGNGTYYMYGTGGGAKDGFATYSSTDLIKWKDEGQVYFGNTETSWNLKSFWAPEVYKIDNRYYLFYSADKKDNPTNEAETFSIGVAVSDSPKGPFEDIKNEPLFDPGYPIIDGNVFQDDDGKYFLYYSRACYQHAVESEIADWAKKEGLYDEIEESWVYGVELSPDFKSVIGEPVLLLRPPEKIEDKNAEWESRSVTSQEVNRRWTEGSFTFKHNDTYYMMYSANHYAGPNYAVGYATAKHPLGPYTKAENNPVLQKNVDQGGDVTGTGHNMVLQIDGGKKMYAVYHGRTKSTGDNRVVFMDAMEILEDGTLVVHGPTTSPQPNPITEL</sequence>
<evidence type="ECO:0000256" key="3">
    <source>
        <dbReference type="ARBA" id="ARBA00023277"/>
    </source>
</evidence>
<dbReference type="GO" id="GO:0004553">
    <property type="term" value="F:hydrolase activity, hydrolyzing O-glycosyl compounds"/>
    <property type="evidence" value="ECO:0007669"/>
    <property type="project" value="InterPro"/>
</dbReference>
<dbReference type="AlphaFoldDB" id="A0A0F9PXZ9"/>
<dbReference type="PROSITE" id="PS51257">
    <property type="entry name" value="PROKAR_LIPOPROTEIN"/>
    <property type="match status" value="1"/>
</dbReference>
<dbReference type="InterPro" id="IPR006710">
    <property type="entry name" value="Glyco_hydro_43"/>
</dbReference>
<gene>
    <name evidence="5" type="ORF">LCGC14_0772800</name>
</gene>
<dbReference type="Gene3D" id="2.115.10.20">
    <property type="entry name" value="Glycosyl hydrolase domain, family 43"/>
    <property type="match status" value="1"/>
</dbReference>
<comment type="similarity">
    <text evidence="1">Belongs to the glycosyl hydrolase 43 family.</text>
</comment>
<dbReference type="EMBL" id="LAZR01001960">
    <property type="protein sequence ID" value="KKN36520.1"/>
    <property type="molecule type" value="Genomic_DNA"/>
</dbReference>
<dbReference type="PANTHER" id="PTHR43772:SF2">
    <property type="entry name" value="PUTATIVE (AFU_ORTHOLOGUE AFUA_2G04480)-RELATED"/>
    <property type="match status" value="1"/>
</dbReference>
<name>A0A0F9PXZ9_9ZZZZ</name>
<evidence type="ECO:0000256" key="2">
    <source>
        <dbReference type="ARBA" id="ARBA00022801"/>
    </source>
</evidence>
<evidence type="ECO:0000256" key="4">
    <source>
        <dbReference type="ARBA" id="ARBA00023295"/>
    </source>
</evidence>
<organism evidence="5">
    <name type="scientific">marine sediment metagenome</name>
    <dbReference type="NCBI Taxonomy" id="412755"/>
    <lineage>
        <taxon>unclassified sequences</taxon>
        <taxon>metagenomes</taxon>
        <taxon>ecological metagenomes</taxon>
    </lineage>
</organism>
<dbReference type="Pfam" id="PF04616">
    <property type="entry name" value="Glyco_hydro_43"/>
    <property type="match status" value="1"/>
</dbReference>
<evidence type="ECO:0000256" key="1">
    <source>
        <dbReference type="ARBA" id="ARBA00009865"/>
    </source>
</evidence>
<dbReference type="SUPFAM" id="SSF75005">
    <property type="entry name" value="Arabinanase/levansucrase/invertase"/>
    <property type="match status" value="1"/>
</dbReference>
<proteinExistence type="inferred from homology"/>
<dbReference type="InterPro" id="IPR052176">
    <property type="entry name" value="Glycosyl_Hydrlase_43_Enz"/>
</dbReference>
<dbReference type="PANTHER" id="PTHR43772">
    <property type="entry name" value="ENDO-1,4-BETA-XYLANASE"/>
    <property type="match status" value="1"/>
</dbReference>
<reference evidence="5" key="1">
    <citation type="journal article" date="2015" name="Nature">
        <title>Complex archaea that bridge the gap between prokaryotes and eukaryotes.</title>
        <authorList>
            <person name="Spang A."/>
            <person name="Saw J.H."/>
            <person name="Jorgensen S.L."/>
            <person name="Zaremba-Niedzwiedzka K."/>
            <person name="Martijn J."/>
            <person name="Lind A.E."/>
            <person name="van Eijk R."/>
            <person name="Schleper C."/>
            <person name="Guy L."/>
            <person name="Ettema T.J."/>
        </authorList>
    </citation>
    <scope>NUCLEOTIDE SEQUENCE</scope>
</reference>
<evidence type="ECO:0000313" key="5">
    <source>
        <dbReference type="EMBL" id="KKN36520.1"/>
    </source>
</evidence>
<comment type="caution">
    <text evidence="5">The sequence shown here is derived from an EMBL/GenBank/DDBJ whole genome shotgun (WGS) entry which is preliminary data.</text>
</comment>